<dbReference type="PROSITE" id="PS50011">
    <property type="entry name" value="PROTEIN_KINASE_DOM"/>
    <property type="match status" value="1"/>
</dbReference>
<dbReference type="Proteomes" id="UP000298416">
    <property type="component" value="Unassembled WGS sequence"/>
</dbReference>
<dbReference type="InterPro" id="IPR050823">
    <property type="entry name" value="Plant_Ser_Thr_Prot_Kinase"/>
</dbReference>
<organism evidence="2">
    <name type="scientific">Salvia splendens</name>
    <name type="common">Scarlet sage</name>
    <dbReference type="NCBI Taxonomy" id="180675"/>
    <lineage>
        <taxon>Eukaryota</taxon>
        <taxon>Viridiplantae</taxon>
        <taxon>Streptophyta</taxon>
        <taxon>Embryophyta</taxon>
        <taxon>Tracheophyta</taxon>
        <taxon>Spermatophyta</taxon>
        <taxon>Magnoliopsida</taxon>
        <taxon>eudicotyledons</taxon>
        <taxon>Gunneridae</taxon>
        <taxon>Pentapetalae</taxon>
        <taxon>asterids</taxon>
        <taxon>lamiids</taxon>
        <taxon>Lamiales</taxon>
        <taxon>Lamiaceae</taxon>
        <taxon>Nepetoideae</taxon>
        <taxon>Mentheae</taxon>
        <taxon>Salviinae</taxon>
        <taxon>Salvia</taxon>
        <taxon>Salvia subgen. Calosphace</taxon>
        <taxon>core Calosphace</taxon>
    </lineage>
</organism>
<dbReference type="SUPFAM" id="SSF56112">
    <property type="entry name" value="Protein kinase-like (PK-like)"/>
    <property type="match status" value="1"/>
</dbReference>
<reference evidence="2" key="2">
    <citation type="submission" date="2020-08" db="EMBL/GenBank/DDBJ databases">
        <title>Plant Genome Project.</title>
        <authorList>
            <person name="Zhang R.-G."/>
        </authorList>
    </citation>
    <scope>NUCLEOTIDE SEQUENCE</scope>
    <source>
        <strain evidence="2">Huo1</strain>
        <tissue evidence="2">Leaf</tissue>
    </source>
</reference>
<gene>
    <name evidence="2" type="ORF">SASPL_141592</name>
</gene>
<sequence length="266" mass="29531">MYRNYDNWEKLVAAVLKREEFRRLALCDSFSTSNSTNFSFDSDVPLGIQLLHLYSGERLDHADLSSQETFVFRDVKAIEYGEIKKAIKNIHPGMLWGKGAEANGCVYKGWIHEHNLTAVKPGTGITVAIKKLKRGGGHNFLDWATRVKVAIGAARAISFLHDLEIPVIHRNIKCSNILLDGDFNSKLSGFGLAIDGPSTHVSSPVIGTYEYDPPEYMTTGHLTTGSDVYGFGAVLLQIMSGHRIIDPKQPAGEYNLIDFAKPYFKP</sequence>
<name>A0A8X8WTZ3_SALSN</name>
<dbReference type="InterPro" id="IPR000719">
    <property type="entry name" value="Prot_kinase_dom"/>
</dbReference>
<feature type="domain" description="Protein kinase" evidence="1">
    <location>
        <begin position="1"/>
        <end position="266"/>
    </location>
</feature>
<evidence type="ECO:0000259" key="1">
    <source>
        <dbReference type="PROSITE" id="PS50011"/>
    </source>
</evidence>
<dbReference type="GO" id="GO:0004672">
    <property type="term" value="F:protein kinase activity"/>
    <property type="evidence" value="ECO:0007669"/>
    <property type="project" value="InterPro"/>
</dbReference>
<keyword evidence="3" id="KW-1185">Reference proteome</keyword>
<evidence type="ECO:0000313" key="2">
    <source>
        <dbReference type="EMBL" id="KAG6400104.1"/>
    </source>
</evidence>
<dbReference type="Pfam" id="PF00069">
    <property type="entry name" value="Pkinase"/>
    <property type="match status" value="1"/>
</dbReference>
<dbReference type="GO" id="GO:0005524">
    <property type="term" value="F:ATP binding"/>
    <property type="evidence" value="ECO:0007669"/>
    <property type="project" value="InterPro"/>
</dbReference>
<dbReference type="PANTHER" id="PTHR45621">
    <property type="entry name" value="OS01G0588500 PROTEIN-RELATED"/>
    <property type="match status" value="1"/>
</dbReference>
<evidence type="ECO:0000313" key="3">
    <source>
        <dbReference type="Proteomes" id="UP000298416"/>
    </source>
</evidence>
<accession>A0A8X8WTZ3</accession>
<dbReference type="Gene3D" id="1.10.510.10">
    <property type="entry name" value="Transferase(Phosphotransferase) domain 1"/>
    <property type="match status" value="1"/>
</dbReference>
<dbReference type="InterPro" id="IPR011009">
    <property type="entry name" value="Kinase-like_dom_sf"/>
</dbReference>
<comment type="caution">
    <text evidence="2">The sequence shown here is derived from an EMBL/GenBank/DDBJ whole genome shotgun (WGS) entry which is preliminary data.</text>
</comment>
<reference evidence="2" key="1">
    <citation type="submission" date="2018-01" db="EMBL/GenBank/DDBJ databases">
        <authorList>
            <person name="Mao J.F."/>
        </authorList>
    </citation>
    <scope>NUCLEOTIDE SEQUENCE</scope>
    <source>
        <strain evidence="2">Huo1</strain>
        <tissue evidence="2">Leaf</tissue>
    </source>
</reference>
<protein>
    <recommendedName>
        <fullName evidence="1">Protein kinase domain-containing protein</fullName>
    </recommendedName>
</protein>
<proteinExistence type="predicted"/>
<dbReference type="EMBL" id="PNBA02000015">
    <property type="protein sequence ID" value="KAG6400104.1"/>
    <property type="molecule type" value="Genomic_DNA"/>
</dbReference>
<dbReference type="AlphaFoldDB" id="A0A8X8WTZ3"/>